<evidence type="ECO:0000256" key="8">
    <source>
        <dbReference type="ARBA" id="ARBA00060806"/>
    </source>
</evidence>
<evidence type="ECO:0000313" key="12">
    <source>
        <dbReference type="Proteomes" id="UP000026739"/>
    </source>
</evidence>
<accession>A0A059L8C6</accession>
<dbReference type="GO" id="GO:0006433">
    <property type="term" value="P:prolyl-tRNA aminoacylation"/>
    <property type="evidence" value="ECO:0007669"/>
    <property type="project" value="UniProtKB-UniRule"/>
</dbReference>
<dbReference type="InterPro" id="IPR004154">
    <property type="entry name" value="Anticodon-bd"/>
</dbReference>
<evidence type="ECO:0000313" key="11">
    <source>
        <dbReference type="EMBL" id="KDD70224.1"/>
    </source>
</evidence>
<dbReference type="Gene3D" id="3.30.110.30">
    <property type="entry name" value="C-terminal domain of ProRS"/>
    <property type="match status" value="1"/>
</dbReference>
<evidence type="ECO:0000256" key="6">
    <source>
        <dbReference type="ARBA" id="ARBA00023146"/>
    </source>
</evidence>
<dbReference type="InterPro" id="IPR016061">
    <property type="entry name" value="Pro-tRNA_ligase_II_C"/>
</dbReference>
<evidence type="ECO:0000256" key="4">
    <source>
        <dbReference type="ARBA" id="ARBA00022840"/>
    </source>
</evidence>
<dbReference type="Gene3D" id="3.30.930.10">
    <property type="entry name" value="Bira Bifunctional Protein, Domain 2"/>
    <property type="match status" value="1"/>
</dbReference>
<organism evidence="11 12">
    <name type="scientific">Pseudomonas mandelii PD30</name>
    <dbReference type="NCBI Taxonomy" id="1419583"/>
    <lineage>
        <taxon>Bacteria</taxon>
        <taxon>Pseudomonadati</taxon>
        <taxon>Pseudomonadota</taxon>
        <taxon>Gammaproteobacteria</taxon>
        <taxon>Pseudomonadales</taxon>
        <taxon>Pseudomonadaceae</taxon>
        <taxon>Pseudomonas</taxon>
    </lineage>
</organism>
<dbReference type="AlphaFoldDB" id="A0A059L8C6"/>
<protein>
    <recommendedName>
        <fullName evidence="9">Proline--tRNA ligase</fullName>
        <ecNumber evidence="9">6.1.1.15</ecNumber>
    </recommendedName>
    <alternativeName>
        <fullName evidence="9">Prolyl-tRNA synthetase</fullName>
        <shortName evidence="9">ProRS</shortName>
    </alternativeName>
</protein>
<dbReference type="eggNOG" id="COG0442">
    <property type="taxonomic scope" value="Bacteria"/>
</dbReference>
<dbReference type="InterPro" id="IPR017449">
    <property type="entry name" value="Pro-tRNA_synth_II"/>
</dbReference>
<dbReference type="EC" id="6.1.1.15" evidence="9"/>
<dbReference type="GO" id="GO:0005737">
    <property type="term" value="C:cytoplasm"/>
    <property type="evidence" value="ECO:0007669"/>
    <property type="project" value="UniProtKB-SubCell"/>
</dbReference>
<dbReference type="CDD" id="cd00778">
    <property type="entry name" value="ProRS_core_arch_euk"/>
    <property type="match status" value="1"/>
</dbReference>
<comment type="function">
    <text evidence="9">Catalyzes the attachment of proline to tRNA(Pro) in a two-step reaction: proline is first activated by ATP to form Pro-AMP and then transferred to the acceptor end of tRNA(Pro).</text>
</comment>
<name>A0A059L8C6_9PSED</name>
<dbReference type="GO" id="GO:0005524">
    <property type="term" value="F:ATP binding"/>
    <property type="evidence" value="ECO:0007669"/>
    <property type="project" value="UniProtKB-UniRule"/>
</dbReference>
<dbReference type="PROSITE" id="PS50862">
    <property type="entry name" value="AA_TRNA_LIGASE_II"/>
    <property type="match status" value="1"/>
</dbReference>
<gene>
    <name evidence="9" type="primary">proS</name>
    <name evidence="11" type="ORF">V466_02745</name>
</gene>
<dbReference type="GO" id="GO:0017101">
    <property type="term" value="C:aminoacyl-tRNA synthetase multienzyme complex"/>
    <property type="evidence" value="ECO:0007669"/>
    <property type="project" value="TreeGrafter"/>
</dbReference>
<dbReference type="SUPFAM" id="SSF55681">
    <property type="entry name" value="Class II aaRS and biotin synthetases"/>
    <property type="match status" value="1"/>
</dbReference>
<feature type="domain" description="Aminoacyl-transfer RNA synthetases class-II family profile" evidence="10">
    <location>
        <begin position="42"/>
        <end position="292"/>
    </location>
</feature>
<evidence type="ECO:0000256" key="2">
    <source>
        <dbReference type="ARBA" id="ARBA00022598"/>
    </source>
</evidence>
<dbReference type="Pfam" id="PF00587">
    <property type="entry name" value="tRNA-synt_2b"/>
    <property type="match status" value="1"/>
</dbReference>
<comment type="catalytic activity">
    <reaction evidence="7 9">
        <text>tRNA(Pro) + L-proline + ATP = L-prolyl-tRNA(Pro) + AMP + diphosphate</text>
        <dbReference type="Rhea" id="RHEA:14305"/>
        <dbReference type="Rhea" id="RHEA-COMP:9700"/>
        <dbReference type="Rhea" id="RHEA-COMP:9702"/>
        <dbReference type="ChEBI" id="CHEBI:30616"/>
        <dbReference type="ChEBI" id="CHEBI:33019"/>
        <dbReference type="ChEBI" id="CHEBI:60039"/>
        <dbReference type="ChEBI" id="CHEBI:78442"/>
        <dbReference type="ChEBI" id="CHEBI:78532"/>
        <dbReference type="ChEBI" id="CHEBI:456215"/>
        <dbReference type="EC" id="6.1.1.15"/>
    </reaction>
</comment>
<dbReference type="Gene3D" id="3.40.50.800">
    <property type="entry name" value="Anticodon-binding domain"/>
    <property type="match status" value="1"/>
</dbReference>
<comment type="similarity">
    <text evidence="8 9">Belongs to the class-II aminoacyl-tRNA synthetase family. ProS type 3 subfamily.</text>
</comment>
<evidence type="ECO:0000256" key="9">
    <source>
        <dbReference type="HAMAP-Rule" id="MF_01571"/>
    </source>
</evidence>
<dbReference type="InterPro" id="IPR036621">
    <property type="entry name" value="Anticodon-bd_dom_sf"/>
</dbReference>
<dbReference type="InterPro" id="IPR004499">
    <property type="entry name" value="Pro-tRNA-ligase_IIa_arc-type"/>
</dbReference>
<dbReference type="PANTHER" id="PTHR43382">
    <property type="entry name" value="PROLYL-TRNA SYNTHETASE"/>
    <property type="match status" value="1"/>
</dbReference>
<dbReference type="RefSeq" id="WP_033054510.1">
    <property type="nucleotide sequence ID" value="NZ_AZQQ01000061.1"/>
</dbReference>
<dbReference type="Pfam" id="PF09180">
    <property type="entry name" value="ProRS-C_1"/>
    <property type="match status" value="1"/>
</dbReference>
<comment type="subcellular location">
    <subcellularLocation>
        <location evidence="9">Cytoplasm</location>
    </subcellularLocation>
</comment>
<keyword evidence="3 9" id="KW-0547">Nucleotide-binding</keyword>
<dbReference type="SMART" id="SM00946">
    <property type="entry name" value="ProRS-C_1"/>
    <property type="match status" value="1"/>
</dbReference>
<comment type="caution">
    <text evidence="11">The sequence shown here is derived from an EMBL/GenBank/DDBJ whole genome shotgun (WGS) entry which is preliminary data.</text>
</comment>
<sequence>MKNAISPTRSENFSDWYQQVISQSELAENSPVRGCMVIRPWGYGIWEQIQRELDQKFKDTGHVNAYFPLLIPLSFLQKEAEHVDGFAKECAVVTHHRLEQTADGKLTPAGELEEPLIIRPTSETVIGASFSRWVQSYRDLPLLINQWANVLRWEMRPRIFLRTSEFLWQEGHTVHGSSEEALDETLKMLDIYERFTVEHLAIPVIKGEKCSWERFPGAVSTYTIEAMMQDGKALQAGTSHFLGQNFAQASDIRFVNKEGVKELAWTTSWGVSTRLIGAMIMAHGDDDGLVIPPLVAPTQVIIVPIVRSEQDAEVIHAYCDKLQKQISRKKLKGQNLRVSVDKRDMNGSEKKWYHIKRGVPVRVEIGIKELEQNMVSYSCRDNSKNTLNDEMISFVKDLPKILQTIQVGMLESARKKLSDNTETVTTLDNFKQAFKRKDKLNTFVLAPFIDDEKVEKAISELGVTVRCIPLAQPKVAATCLFTGQPTKSWALYAKSY</sequence>
<keyword evidence="6 9" id="KW-0030">Aminoacyl-tRNA synthetase</keyword>
<dbReference type="InterPro" id="IPR033721">
    <property type="entry name" value="ProRS_core_arch_euk"/>
</dbReference>
<dbReference type="PANTHER" id="PTHR43382:SF2">
    <property type="entry name" value="BIFUNCTIONAL GLUTAMATE_PROLINE--TRNA LIGASE"/>
    <property type="match status" value="1"/>
</dbReference>
<keyword evidence="2 9" id="KW-0436">Ligase</keyword>
<dbReference type="GO" id="GO:0004827">
    <property type="term" value="F:proline-tRNA ligase activity"/>
    <property type="evidence" value="ECO:0007669"/>
    <property type="project" value="UniProtKB-UniRule"/>
</dbReference>
<evidence type="ECO:0000256" key="3">
    <source>
        <dbReference type="ARBA" id="ARBA00022741"/>
    </source>
</evidence>
<dbReference type="InterPro" id="IPR002314">
    <property type="entry name" value="aa-tRNA-synt_IIb"/>
</dbReference>
<keyword evidence="5 9" id="KW-0648">Protein biosynthesis</keyword>
<evidence type="ECO:0000259" key="10">
    <source>
        <dbReference type="PROSITE" id="PS50862"/>
    </source>
</evidence>
<dbReference type="Pfam" id="PF03129">
    <property type="entry name" value="HGTP_anticodon"/>
    <property type="match status" value="1"/>
</dbReference>
<reference evidence="11 12" key="1">
    <citation type="submission" date="2013-12" db="EMBL/GenBank/DDBJ databases">
        <authorList>
            <person name="Formusa P.A."/>
            <person name="Habash M."/>
            <person name="Lee H."/>
            <person name="Trevors J.T."/>
        </authorList>
    </citation>
    <scope>NUCLEOTIDE SEQUENCE [LARGE SCALE GENOMIC DNA]</scope>
    <source>
        <strain evidence="11 12">PD30</strain>
    </source>
</reference>
<dbReference type="HAMAP" id="MF_01571">
    <property type="entry name" value="Pro_tRNA_synth_type3"/>
    <property type="match status" value="1"/>
</dbReference>
<dbReference type="FunFam" id="3.30.930.10:FF:000023">
    <property type="entry name" value="Proline--tRNA ligase"/>
    <property type="match status" value="1"/>
</dbReference>
<dbReference type="Proteomes" id="UP000026739">
    <property type="component" value="Unassembled WGS sequence"/>
</dbReference>
<dbReference type="EMBL" id="AZQQ01000061">
    <property type="protein sequence ID" value="KDD70224.1"/>
    <property type="molecule type" value="Genomic_DNA"/>
</dbReference>
<dbReference type="SUPFAM" id="SSF64586">
    <property type="entry name" value="C-terminal domain of ProRS"/>
    <property type="match status" value="1"/>
</dbReference>
<keyword evidence="1 9" id="KW-0963">Cytoplasm</keyword>
<proteinExistence type="inferred from homology"/>
<evidence type="ECO:0000256" key="1">
    <source>
        <dbReference type="ARBA" id="ARBA00022490"/>
    </source>
</evidence>
<comment type="subunit">
    <text evidence="9">Homodimer.</text>
</comment>
<comment type="domain">
    <text evidence="9">Consists of three domains: the N-terminal catalytic domain, the anticodon-binding domain and the C-terminal extension.</text>
</comment>
<dbReference type="SUPFAM" id="SSF52954">
    <property type="entry name" value="Class II aaRS ABD-related"/>
    <property type="match status" value="1"/>
</dbReference>
<dbReference type="NCBIfam" id="TIGR00408">
    <property type="entry name" value="proS_fam_I"/>
    <property type="match status" value="1"/>
</dbReference>
<dbReference type="InterPro" id="IPR006195">
    <property type="entry name" value="aa-tRNA-synth_II"/>
</dbReference>
<dbReference type="InterPro" id="IPR045864">
    <property type="entry name" value="aa-tRNA-synth_II/BPL/LPL"/>
</dbReference>
<evidence type="ECO:0000256" key="7">
    <source>
        <dbReference type="ARBA" id="ARBA00047671"/>
    </source>
</evidence>
<keyword evidence="4 9" id="KW-0067">ATP-binding</keyword>
<evidence type="ECO:0000256" key="5">
    <source>
        <dbReference type="ARBA" id="ARBA00022917"/>
    </source>
</evidence>